<dbReference type="Gene3D" id="3.30.70.2700">
    <property type="match status" value="1"/>
</dbReference>
<dbReference type="PANTHER" id="PTHR42842">
    <property type="entry name" value="FAD/NAD(P)-BINDING OXIDOREDUCTASE"/>
    <property type="match status" value="1"/>
</dbReference>
<keyword evidence="3" id="KW-1185">Reference proteome</keyword>
<dbReference type="InterPro" id="IPR049516">
    <property type="entry name" value="FAD-depend_C"/>
</dbReference>
<evidence type="ECO:0000313" key="3">
    <source>
        <dbReference type="Proteomes" id="UP000460412"/>
    </source>
</evidence>
<dbReference type="SUPFAM" id="SSF51905">
    <property type="entry name" value="FAD/NAD(P)-binding domain"/>
    <property type="match status" value="1"/>
</dbReference>
<dbReference type="Gene3D" id="3.50.50.60">
    <property type="entry name" value="FAD/NAD(P)-binding domain"/>
    <property type="match status" value="2"/>
</dbReference>
<evidence type="ECO:0000259" key="1">
    <source>
        <dbReference type="Pfam" id="PF21688"/>
    </source>
</evidence>
<gene>
    <name evidence="2" type="ORF">GN277_11905</name>
</gene>
<proteinExistence type="predicted"/>
<reference evidence="2 3" key="1">
    <citation type="submission" date="2019-12" db="EMBL/GenBank/DDBJ databases">
        <title>Sporaefaciens musculi gen. nov., sp. nov., a novel bacterium isolated from the caecum of an obese mouse.</title>
        <authorList>
            <person name="Rasmussen T.S."/>
            <person name="Streidl T."/>
            <person name="Hitch T.C.A."/>
            <person name="Wortmann E."/>
            <person name="Deptula P."/>
            <person name="Hansen M."/>
            <person name="Nielsen D.S."/>
            <person name="Clavel T."/>
            <person name="Vogensen F.K."/>
        </authorList>
    </citation>
    <scope>NUCLEOTIDE SEQUENCE [LARGE SCALE GENOMIC DNA]</scope>
    <source>
        <strain evidence="2 3">WCA-9-b2</strain>
    </source>
</reference>
<dbReference type="Pfam" id="PF21688">
    <property type="entry name" value="FAD-depend_C"/>
    <property type="match status" value="1"/>
</dbReference>
<name>A0A7X3MGK5_9FIRM</name>
<dbReference type="InterPro" id="IPR036188">
    <property type="entry name" value="FAD/NAD-bd_sf"/>
</dbReference>
<dbReference type="InterPro" id="IPR028348">
    <property type="entry name" value="FAD-binding_protein"/>
</dbReference>
<dbReference type="EMBL" id="WUQX01000001">
    <property type="protein sequence ID" value="MXP76066.1"/>
    <property type="molecule type" value="Genomic_DNA"/>
</dbReference>
<sequence>MIRISQLKLDIHHTEADLRAKLLRLLRIREDELISYTRKKQSLDARKKPQLFYVYTIDVKVKNENGIKKHFRKQKISNILFQPEEKEYLLCACGTRPLAHRPVIIGTGPAGLFCGYELARLGYRPILLERGAPVEERMKDVEEFWSLGVLKRNSNVQFGEGGAGTFSDGKLNTLVNDPMGRNERVLEIFVENGAPKDILYQNKPHIGTDILVKVVQNMREFIISHGGEVRFHSQVTDVVVTQEDGLEKLSALKVCRHLSLKEKRERNRAKEAEKKAVQDLYVLNTELAVLAIGHSARDTFKMLRNRNISMEAKAFAVGIRIEHPQEMINLAQYGTAYDGELFAASYKLTAKLSDGRGVYTFCMCPGGYVVNASSEEGRLAVNGMSYRARDGRNANSAVVVTVTPKDYRNFVSSETSSLIGETGENWEMDAPLVGVEFQRRLEEAAYQAGGGKIPVQLFKDFCENRPSHGPQEIEPQMKGGYTWGNVRAIFPEELAKAIEEGIHSFGKRLKGYDRPDALISGVESRTSSPVRILRDDTLQSKAEGLYPCGEGAGYAGGITSAAIDGLKVAQTIVEEYSPF</sequence>
<accession>A0A7X3MGK5</accession>
<evidence type="ECO:0000313" key="2">
    <source>
        <dbReference type="EMBL" id="MXP76066.1"/>
    </source>
</evidence>
<dbReference type="AlphaFoldDB" id="A0A7X3MGK5"/>
<dbReference type="Proteomes" id="UP000460412">
    <property type="component" value="Unassembled WGS sequence"/>
</dbReference>
<dbReference type="RefSeq" id="WP_159751238.1">
    <property type="nucleotide sequence ID" value="NZ_WUQX01000001.1"/>
</dbReference>
<dbReference type="PANTHER" id="PTHR42842:SF3">
    <property type="entry name" value="FAD_NAD(P)-BINDING OXIDOREDUCTASE FAMILY PROTEIN"/>
    <property type="match status" value="1"/>
</dbReference>
<feature type="domain" description="FAD-dependent protein C-terminal" evidence="1">
    <location>
        <begin position="314"/>
        <end position="526"/>
    </location>
</feature>
<dbReference type="PIRSF" id="PIRSF038984">
    <property type="entry name" value="FAD_binding_protein"/>
    <property type="match status" value="1"/>
</dbReference>
<comment type="caution">
    <text evidence="2">The sequence shown here is derived from an EMBL/GenBank/DDBJ whole genome shotgun (WGS) entry which is preliminary data.</text>
</comment>
<organism evidence="2 3">
    <name type="scientific">Sporofaciens musculi</name>
    <dbReference type="NCBI Taxonomy" id="2681861"/>
    <lineage>
        <taxon>Bacteria</taxon>
        <taxon>Bacillati</taxon>
        <taxon>Bacillota</taxon>
        <taxon>Clostridia</taxon>
        <taxon>Lachnospirales</taxon>
        <taxon>Lachnospiraceae</taxon>
        <taxon>Sporofaciens</taxon>
    </lineage>
</organism>
<protein>
    <submittedName>
        <fullName evidence="2">FAD-dependent oxidoreductase</fullName>
    </submittedName>
</protein>